<dbReference type="EMBL" id="CP013187">
    <property type="protein sequence ID" value="ALO42876.1"/>
    <property type="molecule type" value="Genomic_DNA"/>
</dbReference>
<evidence type="ECO:0000259" key="2">
    <source>
        <dbReference type="PROSITE" id="PS51833"/>
    </source>
</evidence>
<sequence>MIDIDDSVLKDIKSGFNLPPKPELLTQLQQTLKDPEPDLNDIANLISTDVATSAAVLKVINSPSYGLARTITDIRQAVMFLGLNSIATLVSGFLLKQAFDQKSCCIKLERFWDTATEIADVATLIGKKIKSKVPTENLHMLGLFHDAGIPALAVKYSDYVKVLGAANRDYDKNLVQHEEEAYKTNHAVIGYFLANSWHLPKSTCQLILRHHDAEYFSEKHTDEEHMTLATLKMAENLVHTQKRFIADPDWPFIKDKVLKALELEEDDYQDIKEDVEDYFQEKFG</sequence>
<accession>A0A0S2K3G7</accession>
<dbReference type="KEGG" id="pphe:PP2015_2383"/>
<dbReference type="PATRIC" id="fig|161398.10.peg.2432"/>
<feature type="coiled-coil region" evidence="1">
    <location>
        <begin position="254"/>
        <end position="281"/>
    </location>
</feature>
<proteinExistence type="predicted"/>
<dbReference type="Pfam" id="PF08668">
    <property type="entry name" value="HDOD"/>
    <property type="match status" value="1"/>
</dbReference>
<evidence type="ECO:0000313" key="3">
    <source>
        <dbReference type="EMBL" id="ALO42876.1"/>
    </source>
</evidence>
<keyword evidence="1" id="KW-0175">Coiled coil</keyword>
<dbReference type="InterPro" id="IPR013976">
    <property type="entry name" value="HDOD"/>
</dbReference>
<dbReference type="OrthoDB" id="9784953at2"/>
<organism evidence="3 4">
    <name type="scientific">Pseudoalteromonas phenolica</name>
    <dbReference type="NCBI Taxonomy" id="161398"/>
    <lineage>
        <taxon>Bacteria</taxon>
        <taxon>Pseudomonadati</taxon>
        <taxon>Pseudomonadota</taxon>
        <taxon>Gammaproteobacteria</taxon>
        <taxon>Alteromonadales</taxon>
        <taxon>Pseudoalteromonadaceae</taxon>
        <taxon>Pseudoalteromonas</taxon>
    </lineage>
</organism>
<dbReference type="SUPFAM" id="SSF109604">
    <property type="entry name" value="HD-domain/PDEase-like"/>
    <property type="match status" value="1"/>
</dbReference>
<dbReference type="PANTHER" id="PTHR33525:SF6">
    <property type="entry name" value="HDOD DOMAIN-CONTAINING PROTEIN"/>
    <property type="match status" value="1"/>
</dbReference>
<dbReference type="RefSeq" id="WP_058030576.1">
    <property type="nucleotide sequence ID" value="NZ_CP013187.1"/>
</dbReference>
<evidence type="ECO:0000313" key="4">
    <source>
        <dbReference type="Proteomes" id="UP000061457"/>
    </source>
</evidence>
<dbReference type="PROSITE" id="PS51833">
    <property type="entry name" value="HDOD"/>
    <property type="match status" value="1"/>
</dbReference>
<dbReference type="InterPro" id="IPR052340">
    <property type="entry name" value="RNase_Y/CdgJ"/>
</dbReference>
<dbReference type="Proteomes" id="UP000061457">
    <property type="component" value="Chromosome I"/>
</dbReference>
<evidence type="ECO:0000256" key="1">
    <source>
        <dbReference type="SAM" id="Coils"/>
    </source>
</evidence>
<gene>
    <name evidence="3" type="ORF">PP2015_2383</name>
</gene>
<protein>
    <recommendedName>
        <fullName evidence="2">HDOD domain-containing protein</fullName>
    </recommendedName>
</protein>
<keyword evidence="4" id="KW-1185">Reference proteome</keyword>
<feature type="domain" description="HDOD" evidence="2">
    <location>
        <begin position="18"/>
        <end position="213"/>
    </location>
</feature>
<dbReference type="AlphaFoldDB" id="A0A0S2K3G7"/>
<reference evidence="3 4" key="1">
    <citation type="submission" date="2015-11" db="EMBL/GenBank/DDBJ databases">
        <authorList>
            <person name="Zhang Y."/>
            <person name="Guo Z."/>
        </authorList>
    </citation>
    <scope>NUCLEOTIDE SEQUENCE [LARGE SCALE GENOMIC DNA]</scope>
    <source>
        <strain evidence="3 4">KCTC 12086</strain>
    </source>
</reference>
<name>A0A0S2K3G7_9GAMM</name>
<dbReference type="STRING" id="161398.PP2015_2383"/>
<dbReference type="PANTHER" id="PTHR33525">
    <property type="match status" value="1"/>
</dbReference>
<dbReference type="Gene3D" id="1.10.3210.10">
    <property type="entry name" value="Hypothetical protein af1432"/>
    <property type="match status" value="1"/>
</dbReference>